<keyword evidence="3" id="KW-1185">Reference proteome</keyword>
<organism evidence="2 3">
    <name type="scientific">Phytophthora fragariaefolia</name>
    <dbReference type="NCBI Taxonomy" id="1490495"/>
    <lineage>
        <taxon>Eukaryota</taxon>
        <taxon>Sar</taxon>
        <taxon>Stramenopiles</taxon>
        <taxon>Oomycota</taxon>
        <taxon>Peronosporomycetes</taxon>
        <taxon>Peronosporales</taxon>
        <taxon>Peronosporaceae</taxon>
        <taxon>Phytophthora</taxon>
    </lineage>
</organism>
<evidence type="ECO:0000313" key="2">
    <source>
        <dbReference type="EMBL" id="GMF57014.1"/>
    </source>
</evidence>
<protein>
    <submittedName>
        <fullName evidence="2">Unnamed protein product</fullName>
    </submittedName>
</protein>
<proteinExistence type="predicted"/>
<accession>A0A9W6YB12</accession>
<dbReference type="Proteomes" id="UP001165121">
    <property type="component" value="Unassembled WGS sequence"/>
</dbReference>
<dbReference type="AlphaFoldDB" id="A0A9W6YB12"/>
<name>A0A9W6YB12_9STRA</name>
<dbReference type="EMBL" id="BSXT01004169">
    <property type="protein sequence ID" value="GMF57014.1"/>
    <property type="molecule type" value="Genomic_DNA"/>
</dbReference>
<feature type="region of interest" description="Disordered" evidence="1">
    <location>
        <begin position="47"/>
        <end position="89"/>
    </location>
</feature>
<sequence length="89" mass="9832">MLRQSDVMLNSFEVETVFDWELAYWRGSIRAAMGPLDGLVGMVKREAKPPRDDGEVAVPPPLPPQYPSSVGSDSNIEAPKRMQMPGHPP</sequence>
<gene>
    <name evidence="2" type="ORF">Pfra01_002428800</name>
</gene>
<comment type="caution">
    <text evidence="2">The sequence shown here is derived from an EMBL/GenBank/DDBJ whole genome shotgun (WGS) entry which is preliminary data.</text>
</comment>
<evidence type="ECO:0000313" key="3">
    <source>
        <dbReference type="Proteomes" id="UP001165121"/>
    </source>
</evidence>
<dbReference type="OrthoDB" id="138598at2759"/>
<reference evidence="2" key="1">
    <citation type="submission" date="2023-04" db="EMBL/GenBank/DDBJ databases">
        <title>Phytophthora fragariaefolia NBRC 109709.</title>
        <authorList>
            <person name="Ichikawa N."/>
            <person name="Sato H."/>
            <person name="Tonouchi N."/>
        </authorList>
    </citation>
    <scope>NUCLEOTIDE SEQUENCE</scope>
    <source>
        <strain evidence="2">NBRC 109709</strain>
    </source>
</reference>
<evidence type="ECO:0000256" key="1">
    <source>
        <dbReference type="SAM" id="MobiDB-lite"/>
    </source>
</evidence>